<evidence type="ECO:0000313" key="5">
    <source>
        <dbReference type="EMBL" id="KUH59338.1"/>
    </source>
</evidence>
<dbReference type="InterPro" id="IPR052021">
    <property type="entry name" value="Type-I_RS_S_subunit"/>
</dbReference>
<sequence length="428" mass="48729">MREMRDSGFGYIGQIPQAWSIGKLKQFFEKSNVTNHPDDTVLSLYRDYGVIPKDSRDDNHNVTSLDTSKYKHVDVGDFVINKMKGWQGSMALSPYEGIVSPAYHVFKFRSSELYPKYAHYLLRCRSFADEWRRLSTGLRVGQWDLHVEDFLNTCIPHPPLDEQRRIADSLDERCADIDVAVDAASSNLTDYQQLRTAIISSAVTRGVDDGNRMVSTSSRWIKSIPDGWSIRQLKSLSTYVSDGVHQTPEYVLEGVPFISIKDVSSGKIRFDDCKYISWDAHEALSKSTPVGDGDVLFTRIGTLGKSVVVRNCPPFDIFVSLGIVKPKKEIIVPEYLSYVMQSSYYMEYIQHVKVDGKNSAAKYNLGDVRKSPIILPPMDEQMQIVKYLDYRLRALEQLLSTKQSIIADLKTYKQSLVYEVVTGKREVR</sequence>
<dbReference type="Pfam" id="PF01420">
    <property type="entry name" value="Methylase_S"/>
    <property type="match status" value="2"/>
</dbReference>
<dbReference type="AlphaFoldDB" id="A0A124EH30"/>
<dbReference type="InterPro" id="IPR044946">
    <property type="entry name" value="Restrct_endonuc_typeI_TRD_sf"/>
</dbReference>
<dbReference type="SUPFAM" id="SSF116734">
    <property type="entry name" value="DNA methylase specificity domain"/>
    <property type="match status" value="2"/>
</dbReference>
<dbReference type="CDD" id="cd17246">
    <property type="entry name" value="RMtype1_S_SonII-TRD2-CR2_like"/>
    <property type="match status" value="1"/>
</dbReference>
<reference evidence="5 6" key="1">
    <citation type="submission" date="2015-12" db="EMBL/GenBank/DDBJ databases">
        <title>Draft Genome Sequence of Olsenella scatoligenes SK9K4T; a Producer of 3-Methylindole- (skatole) and 4-Methylphenol- (p-cresol) Isolated from Pig Feces.</title>
        <authorList>
            <person name="Li X."/>
            <person name="Borg B."/>
            <person name="Canibe N."/>
        </authorList>
    </citation>
    <scope>NUCLEOTIDE SEQUENCE [LARGE SCALE GENOMIC DNA]</scope>
    <source>
        <strain evidence="5 6">SK9K4</strain>
    </source>
</reference>
<evidence type="ECO:0000259" key="4">
    <source>
        <dbReference type="Pfam" id="PF01420"/>
    </source>
</evidence>
<dbReference type="PANTHER" id="PTHR30408">
    <property type="entry name" value="TYPE-1 RESTRICTION ENZYME ECOKI SPECIFICITY PROTEIN"/>
    <property type="match status" value="1"/>
</dbReference>
<gene>
    <name evidence="5" type="ORF">AUL39_03185</name>
</gene>
<keyword evidence="2" id="KW-0680">Restriction system</keyword>
<protein>
    <recommendedName>
        <fullName evidence="4">Type I restriction modification DNA specificity domain-containing protein</fullName>
    </recommendedName>
</protein>
<evidence type="ECO:0000256" key="2">
    <source>
        <dbReference type="ARBA" id="ARBA00022747"/>
    </source>
</evidence>
<feature type="domain" description="Type I restriction modification DNA specificity" evidence="4">
    <location>
        <begin position="225"/>
        <end position="396"/>
    </location>
</feature>
<accession>A0A124EH30</accession>
<dbReference type="InterPro" id="IPR000055">
    <property type="entry name" value="Restrct_endonuc_typeI_TRD"/>
</dbReference>
<dbReference type="STRING" id="1299998.AUL39_03185"/>
<dbReference type="RefSeq" id="WP_059053529.1">
    <property type="nucleotide sequence ID" value="NZ_LOJF01000001.1"/>
</dbReference>
<name>A0A124EH30_TRASO</name>
<evidence type="ECO:0000256" key="3">
    <source>
        <dbReference type="ARBA" id="ARBA00023125"/>
    </source>
</evidence>
<keyword evidence="6" id="KW-1185">Reference proteome</keyword>
<dbReference type="PANTHER" id="PTHR30408:SF12">
    <property type="entry name" value="TYPE I RESTRICTION ENZYME MJAVIII SPECIFICITY SUBUNIT"/>
    <property type="match status" value="1"/>
</dbReference>
<evidence type="ECO:0000313" key="6">
    <source>
        <dbReference type="Proteomes" id="UP000054078"/>
    </source>
</evidence>
<dbReference type="Gene3D" id="3.90.220.20">
    <property type="entry name" value="DNA methylase specificity domains"/>
    <property type="match status" value="2"/>
</dbReference>
<keyword evidence="3" id="KW-0238">DNA-binding</keyword>
<dbReference type="REBASE" id="146961">
    <property type="entry name" value="S.OscSK9K4ORF3180P"/>
</dbReference>
<dbReference type="GO" id="GO:0009307">
    <property type="term" value="P:DNA restriction-modification system"/>
    <property type="evidence" value="ECO:0007669"/>
    <property type="project" value="UniProtKB-KW"/>
</dbReference>
<feature type="domain" description="Type I restriction modification DNA specificity" evidence="4">
    <location>
        <begin position="17"/>
        <end position="171"/>
    </location>
</feature>
<dbReference type="Proteomes" id="UP000054078">
    <property type="component" value="Unassembled WGS sequence"/>
</dbReference>
<dbReference type="EMBL" id="LOJF01000001">
    <property type="protein sequence ID" value="KUH59338.1"/>
    <property type="molecule type" value="Genomic_DNA"/>
</dbReference>
<evidence type="ECO:0000256" key="1">
    <source>
        <dbReference type="ARBA" id="ARBA00010923"/>
    </source>
</evidence>
<proteinExistence type="inferred from homology"/>
<comment type="similarity">
    <text evidence="1">Belongs to the type-I restriction system S methylase family.</text>
</comment>
<comment type="caution">
    <text evidence="5">The sequence shown here is derived from an EMBL/GenBank/DDBJ whole genome shotgun (WGS) entry which is preliminary data.</text>
</comment>
<dbReference type="OrthoDB" id="3190754at2"/>
<dbReference type="GO" id="GO:0003677">
    <property type="term" value="F:DNA binding"/>
    <property type="evidence" value="ECO:0007669"/>
    <property type="project" value="UniProtKB-KW"/>
</dbReference>
<organism evidence="5 6">
    <name type="scientific">Tractidigestivibacter scatoligenes</name>
    <name type="common">Olsenella scatoligenes</name>
    <dbReference type="NCBI Taxonomy" id="1299998"/>
    <lineage>
        <taxon>Bacteria</taxon>
        <taxon>Bacillati</taxon>
        <taxon>Actinomycetota</taxon>
        <taxon>Coriobacteriia</taxon>
        <taxon>Coriobacteriales</taxon>
        <taxon>Atopobiaceae</taxon>
        <taxon>Tractidigestivibacter</taxon>
    </lineage>
</organism>